<feature type="domain" description="PpiC" evidence="3">
    <location>
        <begin position="89"/>
        <end position="189"/>
    </location>
</feature>
<evidence type="ECO:0000256" key="1">
    <source>
        <dbReference type="PROSITE-ProRule" id="PRU00278"/>
    </source>
</evidence>
<dbReference type="Proteomes" id="UP000198705">
    <property type="component" value="Unassembled WGS sequence"/>
</dbReference>
<proteinExistence type="predicted"/>
<keyword evidence="1" id="KW-0697">Rotamase</keyword>
<dbReference type="RefSeq" id="WP_092207412.1">
    <property type="nucleotide sequence ID" value="NZ_FOVN01000002.1"/>
</dbReference>
<gene>
    <name evidence="4" type="ORF">SAMN04487989_102456</name>
</gene>
<dbReference type="OrthoDB" id="1348210at2"/>
<feature type="chain" id="PRO_5011733777" evidence="2">
    <location>
        <begin position="18"/>
        <end position="206"/>
    </location>
</feature>
<dbReference type="PROSITE" id="PS50198">
    <property type="entry name" value="PPIC_PPIASE_2"/>
    <property type="match status" value="1"/>
</dbReference>
<dbReference type="InterPro" id="IPR046357">
    <property type="entry name" value="PPIase_dom_sf"/>
</dbReference>
<keyword evidence="1" id="KW-0413">Isomerase</keyword>
<reference evidence="5" key="1">
    <citation type="submission" date="2016-10" db="EMBL/GenBank/DDBJ databases">
        <authorList>
            <person name="Varghese N."/>
            <person name="Submissions S."/>
        </authorList>
    </citation>
    <scope>NUCLEOTIDE SEQUENCE [LARGE SCALE GENOMIC DNA]</scope>
    <source>
        <strain evidence="5">DSM 23925</strain>
    </source>
</reference>
<dbReference type="Pfam" id="PF13616">
    <property type="entry name" value="Rotamase_3"/>
    <property type="match status" value="1"/>
</dbReference>
<sequence>MKNLLILLIGFSASLHAQEAVTPSFDAVTNTDEAQLFLDSHPSKSNAFITFNEENHQTELARNLFSSGHATTENQMEITRYKVVDRFTTTHYRANYIFLDGNKIDAETAESLIKTISKKYKEGVPFSKLAKEYSMDRNANRNGDTGWFAPGKLNPDLEKVIMNVPLSDRDLFSFELKEKSWYYLVLNSYEPKDIKEIKVLKIVEKK</sequence>
<organism evidence="4 5">
    <name type="scientific">Bizionia echini</name>
    <dbReference type="NCBI Taxonomy" id="649333"/>
    <lineage>
        <taxon>Bacteria</taxon>
        <taxon>Pseudomonadati</taxon>
        <taxon>Bacteroidota</taxon>
        <taxon>Flavobacteriia</taxon>
        <taxon>Flavobacteriales</taxon>
        <taxon>Flavobacteriaceae</taxon>
        <taxon>Bizionia</taxon>
    </lineage>
</organism>
<evidence type="ECO:0000313" key="4">
    <source>
        <dbReference type="EMBL" id="SFN69092.1"/>
    </source>
</evidence>
<accession>A0A1I5B336</accession>
<name>A0A1I5B336_9FLAO</name>
<protein>
    <submittedName>
        <fullName evidence="4">PPIC-type PPIASE domain-containing protein</fullName>
    </submittedName>
</protein>
<dbReference type="STRING" id="649333.SAMN04487989_102456"/>
<evidence type="ECO:0000313" key="5">
    <source>
        <dbReference type="Proteomes" id="UP000198705"/>
    </source>
</evidence>
<dbReference type="EMBL" id="FOVN01000002">
    <property type="protein sequence ID" value="SFN69092.1"/>
    <property type="molecule type" value="Genomic_DNA"/>
</dbReference>
<dbReference type="GO" id="GO:0003755">
    <property type="term" value="F:peptidyl-prolyl cis-trans isomerase activity"/>
    <property type="evidence" value="ECO:0007669"/>
    <property type="project" value="UniProtKB-KW"/>
</dbReference>
<evidence type="ECO:0000259" key="3">
    <source>
        <dbReference type="PROSITE" id="PS50198"/>
    </source>
</evidence>
<dbReference type="InterPro" id="IPR000297">
    <property type="entry name" value="PPIase_PpiC"/>
</dbReference>
<keyword evidence="2" id="KW-0732">Signal</keyword>
<dbReference type="Gene3D" id="3.10.50.40">
    <property type="match status" value="1"/>
</dbReference>
<feature type="signal peptide" evidence="2">
    <location>
        <begin position="1"/>
        <end position="17"/>
    </location>
</feature>
<dbReference type="AlphaFoldDB" id="A0A1I5B336"/>
<dbReference type="SUPFAM" id="SSF54534">
    <property type="entry name" value="FKBP-like"/>
    <property type="match status" value="1"/>
</dbReference>
<keyword evidence="5" id="KW-1185">Reference proteome</keyword>
<evidence type="ECO:0000256" key="2">
    <source>
        <dbReference type="SAM" id="SignalP"/>
    </source>
</evidence>